<evidence type="ECO:0000256" key="1">
    <source>
        <dbReference type="SAM" id="MobiDB-lite"/>
    </source>
</evidence>
<feature type="compositionally biased region" description="Polar residues" evidence="1">
    <location>
        <begin position="504"/>
        <end position="520"/>
    </location>
</feature>
<gene>
    <name evidence="2" type="ORF">TWF718_009103</name>
</gene>
<reference evidence="2 3" key="1">
    <citation type="submission" date="2019-10" db="EMBL/GenBank/DDBJ databases">
        <authorList>
            <person name="Palmer J.M."/>
        </authorList>
    </citation>
    <scope>NUCLEOTIDE SEQUENCE [LARGE SCALE GENOMIC DNA]</scope>
    <source>
        <strain evidence="2 3">TWF718</strain>
    </source>
</reference>
<dbReference type="AlphaFoldDB" id="A0AAN8RG76"/>
<sequence length="585" mass="64457">MQQNWVNSGTGANNGLQGRTKLTQPHQNGPYGYSHRNQLGVYQQNPQRTVTSLDLVTPRTGTQLARWHGQHPSAEPANANPRLIAAGYSPELSQADPAQLSNPHNSFSPDIPANFNLTGISSLENTNSYPPNQHPGVIWMADYPGESVGTVPDPTGNRAQPDSVPSPGTMGVPRINASHGSEAGSSNKRFRTQQSLDELPSNHEYYNLFNYPEYKPPTSSKGTAMGTRSLDHHPDSDLNNSYASYLFQSDPIEYWILRDVAEKVPTKIREKEIAYYKQLGVDLVDGIPEPDSKRRKIEDGAGEPLTLNDDDSKNSSRGKAARVKTDKPPIPKGRRNWNEKFRSKFPGQPLPSSKPNWRPTVHALLHAGKSNEGPQDFNSRILNTLRRAYDHEFLALLIQKVESCRDGQHCLTYESESAEQPDVFQPGPFDPHPQHGAMSDGVLTDTFSHPRRFSQAHSVQSSRSQGQSPSKRPRNASSASGNTTDFMPTQIQTGFSFNNSVRATPVSAGSTNPFHTTTRRGGSIHTGESHTSDEMSSYLGSQDQDRAYSHAATTIPETGDIQPPIYAVGDEITITYPYPEDIKNP</sequence>
<dbReference type="Proteomes" id="UP001313282">
    <property type="component" value="Unassembled WGS sequence"/>
</dbReference>
<feature type="compositionally biased region" description="Polar residues" evidence="1">
    <location>
        <begin position="1"/>
        <end position="27"/>
    </location>
</feature>
<proteinExistence type="predicted"/>
<evidence type="ECO:0000313" key="3">
    <source>
        <dbReference type="Proteomes" id="UP001313282"/>
    </source>
</evidence>
<feature type="region of interest" description="Disordered" evidence="1">
    <location>
        <begin position="147"/>
        <end position="188"/>
    </location>
</feature>
<feature type="region of interest" description="Disordered" evidence="1">
    <location>
        <begin position="285"/>
        <end position="356"/>
    </location>
</feature>
<comment type="caution">
    <text evidence="2">The sequence shown here is derived from an EMBL/GenBank/DDBJ whole genome shotgun (WGS) entry which is preliminary data.</text>
</comment>
<accession>A0AAN8RG76</accession>
<dbReference type="EMBL" id="JAVHNR010000006">
    <property type="protein sequence ID" value="KAK6339710.1"/>
    <property type="molecule type" value="Genomic_DNA"/>
</dbReference>
<feature type="region of interest" description="Disordered" evidence="1">
    <location>
        <begin position="416"/>
        <end position="490"/>
    </location>
</feature>
<feature type="region of interest" description="Disordered" evidence="1">
    <location>
        <begin position="1"/>
        <end position="37"/>
    </location>
</feature>
<protein>
    <submittedName>
        <fullName evidence="2">Uncharacterized protein</fullName>
    </submittedName>
</protein>
<feature type="compositionally biased region" description="Basic and acidic residues" evidence="1">
    <location>
        <begin position="290"/>
        <end position="299"/>
    </location>
</feature>
<name>A0AAN8RG76_9PEZI</name>
<organism evidence="2 3">
    <name type="scientific">Orbilia javanica</name>
    <dbReference type="NCBI Taxonomy" id="47235"/>
    <lineage>
        <taxon>Eukaryota</taxon>
        <taxon>Fungi</taxon>
        <taxon>Dikarya</taxon>
        <taxon>Ascomycota</taxon>
        <taxon>Pezizomycotina</taxon>
        <taxon>Orbiliomycetes</taxon>
        <taxon>Orbiliales</taxon>
        <taxon>Orbiliaceae</taxon>
        <taxon>Orbilia</taxon>
    </lineage>
</organism>
<keyword evidence="3" id="KW-1185">Reference proteome</keyword>
<evidence type="ECO:0000313" key="2">
    <source>
        <dbReference type="EMBL" id="KAK6339710.1"/>
    </source>
</evidence>
<feature type="compositionally biased region" description="Polar residues" evidence="1">
    <location>
        <begin position="455"/>
        <end position="490"/>
    </location>
</feature>
<feature type="region of interest" description="Disordered" evidence="1">
    <location>
        <begin position="504"/>
        <end position="548"/>
    </location>
</feature>